<dbReference type="GO" id="GO:0071949">
    <property type="term" value="F:FAD binding"/>
    <property type="evidence" value="ECO:0007669"/>
    <property type="project" value="TreeGrafter"/>
</dbReference>
<comment type="cofactor">
    <cofactor evidence="2">
        <name>FAD</name>
        <dbReference type="ChEBI" id="CHEBI:57692"/>
    </cofactor>
</comment>
<evidence type="ECO:0000256" key="15">
    <source>
        <dbReference type="ARBA" id="ARBA00023002"/>
    </source>
</evidence>
<dbReference type="SUPFAM" id="SSF46458">
    <property type="entry name" value="Globin-like"/>
    <property type="match status" value="1"/>
</dbReference>
<comment type="function">
    <text evidence="18">Is involved in NO detoxification in an aerobic process, termed nitric oxide dioxygenase (NOD) reaction that utilizes O(2) and NAD(P)H to convert NO to nitrate, which protects the bacterium from various noxious nitrogen compounds. Therefore, plays a central role in the inducible response to nitrosative stress.</text>
</comment>
<dbReference type="PROSITE" id="PS51384">
    <property type="entry name" value="FAD_FR"/>
    <property type="match status" value="1"/>
</dbReference>
<evidence type="ECO:0000256" key="8">
    <source>
        <dbReference type="ARBA" id="ARBA00022575"/>
    </source>
</evidence>
<evidence type="ECO:0000256" key="12">
    <source>
        <dbReference type="ARBA" id="ARBA00022723"/>
    </source>
</evidence>
<dbReference type="Proteomes" id="UP000242175">
    <property type="component" value="Chromosome small"/>
</dbReference>
<keyword evidence="27" id="KW-0223">Dioxygenase</keyword>
<evidence type="ECO:0000256" key="1">
    <source>
        <dbReference type="ARBA" id="ARBA00001970"/>
    </source>
</evidence>
<dbReference type="FunFam" id="1.10.490.10:FF:000003">
    <property type="entry name" value="Flavohemoprotein"/>
    <property type="match status" value="1"/>
</dbReference>
<sequence length="400" mass="45444">MLSQKTIDIVKSTAPVIVEAGPKVTQHFYKRLFSEYPELQNIFNMSHQNNNQTDTPSSQQVALFNAICAYAKNIDNLSELLPMVEKIAQKHTGFLITKEQYEIVGSQLIATIDELLSPGQDVLNAWSEAYNLLAEIFINRENEIYKENQIKQGGWSGKREFVVTEKLENTDLITSFTFKPSDGGLVANFKPGQYISIHLSSDLFEHNEIRQYSLSSSPKSDEYRISVKRDLDGLVSNHLHKNINVGDKVLLTPPNGDFYLNAQSNEPVTLISAGVGFTPMLSMLESLTSQSKTINWLHATENSSTHAFKNHVNVLVNESKNIQNFTWYNDPLDTDIYDVDYDFIGLMDLNKIATHLRDEKMQFYFCGPVGFMQKIAQQLLMMGITKDRIHYECFGPHKIL</sequence>
<keyword evidence="13" id="KW-0274">FAD</keyword>
<keyword evidence="17" id="KW-0520">NAD</keyword>
<evidence type="ECO:0000256" key="4">
    <source>
        <dbReference type="ARBA" id="ARBA00008414"/>
    </source>
</evidence>
<gene>
    <name evidence="27" type="ORF">CF386_09090</name>
</gene>
<evidence type="ECO:0000256" key="5">
    <source>
        <dbReference type="ARBA" id="ARBA00012229"/>
    </source>
</evidence>
<evidence type="ECO:0000256" key="13">
    <source>
        <dbReference type="ARBA" id="ARBA00022827"/>
    </source>
</evidence>
<dbReference type="InterPro" id="IPR039261">
    <property type="entry name" value="FNR_nucleotide-bd"/>
</dbReference>
<keyword evidence="28" id="KW-1185">Reference proteome</keyword>
<keyword evidence="8" id="KW-0216">Detoxification</keyword>
<dbReference type="InterPro" id="IPR000971">
    <property type="entry name" value="Globin"/>
</dbReference>
<dbReference type="InterPro" id="IPR009050">
    <property type="entry name" value="Globin-like_sf"/>
</dbReference>
<dbReference type="Pfam" id="PF00042">
    <property type="entry name" value="Globin"/>
    <property type="match status" value="1"/>
</dbReference>
<dbReference type="PRINTS" id="PR00410">
    <property type="entry name" value="PHEHYDRXLASE"/>
</dbReference>
<dbReference type="RefSeq" id="WP_089074124.1">
    <property type="nucleotide sequence ID" value="NZ_CBCSAM010000002.1"/>
</dbReference>
<evidence type="ECO:0000313" key="28">
    <source>
        <dbReference type="Proteomes" id="UP000242175"/>
    </source>
</evidence>
<dbReference type="InterPro" id="IPR012292">
    <property type="entry name" value="Globin/Proto"/>
</dbReference>
<evidence type="ECO:0000256" key="22">
    <source>
        <dbReference type="ARBA" id="ARBA00048649"/>
    </source>
</evidence>
<evidence type="ECO:0000256" key="17">
    <source>
        <dbReference type="ARBA" id="ARBA00023027"/>
    </source>
</evidence>
<keyword evidence="14" id="KW-0521">NADP</keyword>
<dbReference type="SUPFAM" id="SSF63380">
    <property type="entry name" value="Riboflavin synthase domain-like"/>
    <property type="match status" value="1"/>
</dbReference>
<keyword evidence="12" id="KW-0479">Metal-binding</keyword>
<dbReference type="GO" id="GO:0019825">
    <property type="term" value="F:oxygen binding"/>
    <property type="evidence" value="ECO:0007669"/>
    <property type="project" value="InterPro"/>
</dbReference>
<keyword evidence="9 24" id="KW-0349">Heme</keyword>
<evidence type="ECO:0000256" key="9">
    <source>
        <dbReference type="ARBA" id="ARBA00022617"/>
    </source>
</evidence>
<evidence type="ECO:0000256" key="16">
    <source>
        <dbReference type="ARBA" id="ARBA00023004"/>
    </source>
</evidence>
<evidence type="ECO:0000256" key="24">
    <source>
        <dbReference type="RuleBase" id="RU000356"/>
    </source>
</evidence>
<dbReference type="EMBL" id="CP022356">
    <property type="protein sequence ID" value="ASK79216.1"/>
    <property type="molecule type" value="Genomic_DNA"/>
</dbReference>
<keyword evidence="16" id="KW-0408">Iron</keyword>
<dbReference type="FunFam" id="3.40.50.80:FF:000010">
    <property type="entry name" value="Flavohemoprotein"/>
    <property type="match status" value="1"/>
</dbReference>
<dbReference type="EC" id="1.14.12.17" evidence="5"/>
<feature type="domain" description="FAD-binding FR-type" evidence="26">
    <location>
        <begin position="156"/>
        <end position="261"/>
    </location>
</feature>
<dbReference type="SUPFAM" id="SSF52343">
    <property type="entry name" value="Ferredoxin reductase-like, C-terminal NADP-linked domain"/>
    <property type="match status" value="1"/>
</dbReference>
<evidence type="ECO:0000256" key="7">
    <source>
        <dbReference type="ARBA" id="ARBA00022448"/>
    </source>
</evidence>
<dbReference type="GO" id="GO:0020037">
    <property type="term" value="F:heme binding"/>
    <property type="evidence" value="ECO:0007669"/>
    <property type="project" value="InterPro"/>
</dbReference>
<dbReference type="GO" id="GO:0009636">
    <property type="term" value="P:response to toxic substance"/>
    <property type="evidence" value="ECO:0007669"/>
    <property type="project" value="UniProtKB-KW"/>
</dbReference>
<evidence type="ECO:0000259" key="26">
    <source>
        <dbReference type="PROSITE" id="PS51384"/>
    </source>
</evidence>
<comment type="cofactor">
    <cofactor evidence="1">
        <name>heme b</name>
        <dbReference type="ChEBI" id="CHEBI:60344"/>
    </cofactor>
</comment>
<dbReference type="Gene3D" id="3.40.50.80">
    <property type="entry name" value="Nucleotide-binding domain of ferredoxin-NADP reductase (FNR) module"/>
    <property type="match status" value="1"/>
</dbReference>
<evidence type="ECO:0000256" key="10">
    <source>
        <dbReference type="ARBA" id="ARBA00022621"/>
    </source>
</evidence>
<keyword evidence="11" id="KW-0285">Flavoprotein</keyword>
<comment type="catalytic activity">
    <reaction evidence="22">
        <text>2 nitric oxide + NADH + 2 O2 = 2 nitrate + NAD(+) + H(+)</text>
        <dbReference type="Rhea" id="RHEA:19469"/>
        <dbReference type="ChEBI" id="CHEBI:15378"/>
        <dbReference type="ChEBI" id="CHEBI:15379"/>
        <dbReference type="ChEBI" id="CHEBI:16480"/>
        <dbReference type="ChEBI" id="CHEBI:17632"/>
        <dbReference type="ChEBI" id="CHEBI:57540"/>
        <dbReference type="ChEBI" id="CHEBI:57945"/>
        <dbReference type="EC" id="1.14.12.17"/>
    </reaction>
</comment>
<evidence type="ECO:0000256" key="14">
    <source>
        <dbReference type="ARBA" id="ARBA00022857"/>
    </source>
</evidence>
<comment type="similarity">
    <text evidence="3">In the C-terminal section; belongs to the flavoprotein pyridine nucleotide cytochrome reductase family.</text>
</comment>
<dbReference type="NCBIfam" id="NF009805">
    <property type="entry name" value="PRK13289.1"/>
    <property type="match status" value="1"/>
</dbReference>
<evidence type="ECO:0000259" key="25">
    <source>
        <dbReference type="PROSITE" id="PS01033"/>
    </source>
</evidence>
<evidence type="ECO:0000256" key="3">
    <source>
        <dbReference type="ARBA" id="ARBA00006401"/>
    </source>
</evidence>
<dbReference type="InterPro" id="IPR017927">
    <property type="entry name" value="FAD-bd_FR_type"/>
</dbReference>
<keyword evidence="7 24" id="KW-0813">Transport</keyword>
<evidence type="ECO:0000256" key="6">
    <source>
        <dbReference type="ARBA" id="ARBA00014637"/>
    </source>
</evidence>
<accession>A0A220VG57</accession>
<name>A0A220VG57_9GAMM</name>
<dbReference type="Gene3D" id="1.10.490.10">
    <property type="entry name" value="Globins"/>
    <property type="match status" value="1"/>
</dbReference>
<dbReference type="PROSITE" id="PS01033">
    <property type="entry name" value="GLOBIN"/>
    <property type="match status" value="1"/>
</dbReference>
<dbReference type="PANTHER" id="PTHR43396">
    <property type="entry name" value="FLAVOHEMOPROTEIN"/>
    <property type="match status" value="1"/>
</dbReference>
<evidence type="ECO:0000256" key="18">
    <source>
        <dbReference type="ARBA" id="ARBA00025094"/>
    </source>
</evidence>
<dbReference type="GO" id="GO:0046210">
    <property type="term" value="P:nitric oxide catabolic process"/>
    <property type="evidence" value="ECO:0007669"/>
    <property type="project" value="TreeGrafter"/>
</dbReference>
<evidence type="ECO:0000256" key="19">
    <source>
        <dbReference type="ARBA" id="ARBA00030024"/>
    </source>
</evidence>
<evidence type="ECO:0000256" key="23">
    <source>
        <dbReference type="ARBA" id="ARBA00049433"/>
    </source>
</evidence>
<dbReference type="GO" id="GO:0005344">
    <property type="term" value="F:oxygen carrier activity"/>
    <property type="evidence" value="ECO:0007669"/>
    <property type="project" value="UniProtKB-KW"/>
</dbReference>
<dbReference type="GO" id="GO:0046872">
    <property type="term" value="F:metal ion binding"/>
    <property type="evidence" value="ECO:0007669"/>
    <property type="project" value="UniProtKB-KW"/>
</dbReference>
<dbReference type="InterPro" id="IPR001433">
    <property type="entry name" value="OxRdtase_FAD/NAD-bd"/>
</dbReference>
<dbReference type="Pfam" id="PF00175">
    <property type="entry name" value="NAD_binding_1"/>
    <property type="match status" value="1"/>
</dbReference>
<dbReference type="AlphaFoldDB" id="A0A220VG57"/>
<evidence type="ECO:0000256" key="21">
    <source>
        <dbReference type="ARBA" id="ARBA00033187"/>
    </source>
</evidence>
<keyword evidence="15" id="KW-0560">Oxidoreductase</keyword>
<evidence type="ECO:0000256" key="20">
    <source>
        <dbReference type="ARBA" id="ARBA00030929"/>
    </source>
</evidence>
<protein>
    <recommendedName>
        <fullName evidence="6">Flavohemoprotein</fullName>
        <ecNumber evidence="5">1.14.12.17</ecNumber>
    </recommendedName>
    <alternativeName>
        <fullName evidence="20">Flavohemoglobin</fullName>
    </alternativeName>
    <alternativeName>
        <fullName evidence="19">Hemoglobin-like protein</fullName>
    </alternativeName>
    <alternativeName>
        <fullName evidence="21">Nitric oxide dioxygenase</fullName>
    </alternativeName>
</protein>
<dbReference type="InterPro" id="IPR017938">
    <property type="entry name" value="Riboflavin_synthase-like_b-brl"/>
</dbReference>
<dbReference type="Gene3D" id="2.40.30.10">
    <property type="entry name" value="Translation factors"/>
    <property type="match status" value="1"/>
</dbReference>
<dbReference type="KEGG" id="pmai:CF386_09090"/>
<dbReference type="GO" id="GO:0008941">
    <property type="term" value="F:nitric oxide dioxygenase NAD(P)H activity"/>
    <property type="evidence" value="ECO:0007669"/>
    <property type="project" value="UniProtKB-EC"/>
</dbReference>
<dbReference type="OrthoDB" id="9801223at2"/>
<organism evidence="27 28">
    <name type="scientific">Paraphotobacterium marinum</name>
    <dbReference type="NCBI Taxonomy" id="1755811"/>
    <lineage>
        <taxon>Bacteria</taxon>
        <taxon>Pseudomonadati</taxon>
        <taxon>Pseudomonadota</taxon>
        <taxon>Gammaproteobacteria</taxon>
        <taxon>Vibrionales</taxon>
        <taxon>Vibrionaceae</taxon>
        <taxon>Paraphotobacterium</taxon>
    </lineage>
</organism>
<dbReference type="FunFam" id="2.40.30.10:FF:000034">
    <property type="entry name" value="Flavohemoprotein"/>
    <property type="match status" value="1"/>
</dbReference>
<proteinExistence type="inferred from homology"/>
<dbReference type="CDD" id="cd06184">
    <property type="entry name" value="flavohem_like_fad_nad_binding"/>
    <property type="match status" value="1"/>
</dbReference>
<dbReference type="InterPro" id="IPR008333">
    <property type="entry name" value="Cbr1-like_FAD-bd_dom"/>
</dbReference>
<dbReference type="Pfam" id="PF00970">
    <property type="entry name" value="FAD_binding_6"/>
    <property type="match status" value="1"/>
</dbReference>
<reference evidence="27 28" key="1">
    <citation type="journal article" date="2016" name="Int. J. Syst. Evol. Microbiol.">
        <title>Paraphotobacterium marinum gen. nov., sp. nov., a member of the family Vibrionaceae, isolated from surface seawater.</title>
        <authorList>
            <person name="Huang Z."/>
            <person name="Dong C."/>
            <person name="Shao Z."/>
        </authorList>
    </citation>
    <scope>NUCLEOTIDE SEQUENCE [LARGE SCALE GENOMIC DNA]</scope>
    <source>
        <strain evidence="27 28">NSCS20N07D</strain>
    </source>
</reference>
<evidence type="ECO:0000256" key="2">
    <source>
        <dbReference type="ARBA" id="ARBA00001974"/>
    </source>
</evidence>
<dbReference type="PANTHER" id="PTHR43396:SF3">
    <property type="entry name" value="FLAVOHEMOPROTEIN"/>
    <property type="match status" value="1"/>
</dbReference>
<comment type="catalytic activity">
    <reaction evidence="23">
        <text>2 nitric oxide + NADPH + 2 O2 = 2 nitrate + NADP(+) + H(+)</text>
        <dbReference type="Rhea" id="RHEA:19465"/>
        <dbReference type="ChEBI" id="CHEBI:15378"/>
        <dbReference type="ChEBI" id="CHEBI:15379"/>
        <dbReference type="ChEBI" id="CHEBI:16480"/>
        <dbReference type="ChEBI" id="CHEBI:17632"/>
        <dbReference type="ChEBI" id="CHEBI:57783"/>
        <dbReference type="ChEBI" id="CHEBI:58349"/>
        <dbReference type="EC" id="1.14.12.17"/>
    </reaction>
</comment>
<evidence type="ECO:0000256" key="11">
    <source>
        <dbReference type="ARBA" id="ARBA00022630"/>
    </source>
</evidence>
<keyword evidence="10 24" id="KW-0561">Oxygen transport</keyword>
<dbReference type="GO" id="GO:0071500">
    <property type="term" value="P:cellular response to nitrosative stress"/>
    <property type="evidence" value="ECO:0007669"/>
    <property type="project" value="TreeGrafter"/>
</dbReference>
<feature type="domain" description="Globin" evidence="25">
    <location>
        <begin position="1"/>
        <end position="142"/>
    </location>
</feature>
<comment type="similarity">
    <text evidence="4">Belongs to the globin family. Two-domain flavohemoproteins subfamily.</text>
</comment>
<evidence type="ECO:0000313" key="27">
    <source>
        <dbReference type="EMBL" id="ASK79216.1"/>
    </source>
</evidence>